<dbReference type="GO" id="GO:0005085">
    <property type="term" value="F:guanyl-nucleotide exchange factor activity"/>
    <property type="evidence" value="ECO:0007669"/>
    <property type="project" value="UniProtKB-KW"/>
</dbReference>
<feature type="region of interest" description="Disordered" evidence="4">
    <location>
        <begin position="35"/>
        <end position="62"/>
    </location>
</feature>
<dbReference type="Pfam" id="PF00018">
    <property type="entry name" value="SH3_1"/>
    <property type="match status" value="1"/>
</dbReference>
<feature type="compositionally biased region" description="Acidic residues" evidence="4">
    <location>
        <begin position="47"/>
        <end position="58"/>
    </location>
</feature>
<evidence type="ECO:0000256" key="4">
    <source>
        <dbReference type="SAM" id="MobiDB-lite"/>
    </source>
</evidence>
<evidence type="ECO:0000259" key="6">
    <source>
        <dbReference type="PROSITE" id="PS50010"/>
    </source>
</evidence>
<dbReference type="InterPro" id="IPR027267">
    <property type="entry name" value="AH/BAR_dom_sf"/>
</dbReference>
<evidence type="ECO:0000313" key="8">
    <source>
        <dbReference type="EMBL" id="KAA0709214.1"/>
    </source>
</evidence>
<dbReference type="PROSITE" id="PS50010">
    <property type="entry name" value="DH_2"/>
    <property type="match status" value="1"/>
</dbReference>
<dbReference type="InterPro" id="IPR000219">
    <property type="entry name" value="DH_dom"/>
</dbReference>
<dbReference type="SUPFAM" id="SSF48065">
    <property type="entry name" value="DBL homology domain (DH-domain)"/>
    <property type="match status" value="1"/>
</dbReference>
<evidence type="ECO:0000313" key="9">
    <source>
        <dbReference type="Proteomes" id="UP000324632"/>
    </source>
</evidence>
<dbReference type="Gene3D" id="1.20.1270.60">
    <property type="entry name" value="Arfaptin homology (AH) domain/BAR domain"/>
    <property type="match status" value="1"/>
</dbReference>
<protein>
    <submittedName>
        <fullName evidence="8">Rho guanine nucleotide exchange factor 37</fullName>
    </submittedName>
</protein>
<dbReference type="PANTHER" id="PTHR22834">
    <property type="entry name" value="NUCLEAR FUSION PROTEIN FUS2"/>
    <property type="match status" value="1"/>
</dbReference>
<feature type="domain" description="SH3" evidence="5">
    <location>
        <begin position="628"/>
        <end position="691"/>
    </location>
</feature>
<feature type="region of interest" description="Disordered" evidence="4">
    <location>
        <begin position="691"/>
        <end position="716"/>
    </location>
</feature>
<dbReference type="InterPro" id="IPR001452">
    <property type="entry name" value="SH3_domain"/>
</dbReference>
<keyword evidence="1 3" id="KW-0728">SH3 domain</keyword>
<dbReference type="SMART" id="SM00325">
    <property type="entry name" value="RhoGEF"/>
    <property type="match status" value="1"/>
</dbReference>
<dbReference type="Gene3D" id="2.30.30.40">
    <property type="entry name" value="SH3 Domains"/>
    <property type="match status" value="2"/>
</dbReference>
<dbReference type="FunFam" id="2.30.30.40:FF:000174">
    <property type="entry name" value="rho guanine nucleotide exchange factor 37"/>
    <property type="match status" value="1"/>
</dbReference>
<dbReference type="SMART" id="SM00326">
    <property type="entry name" value="SH3"/>
    <property type="match status" value="2"/>
</dbReference>
<accession>A0A5A9NGR7</accession>
<evidence type="ECO:0000256" key="3">
    <source>
        <dbReference type="PROSITE-ProRule" id="PRU00192"/>
    </source>
</evidence>
<dbReference type="FunFam" id="1.20.1270.60:FF:000099">
    <property type="entry name" value="Rho guanine nucleotide exchange factor 37"/>
    <property type="match status" value="1"/>
</dbReference>
<dbReference type="InterPro" id="IPR004148">
    <property type="entry name" value="BAR_dom"/>
</dbReference>
<dbReference type="Proteomes" id="UP000324632">
    <property type="component" value="Chromosome 17"/>
</dbReference>
<comment type="caution">
    <text evidence="8">The sequence shown here is derived from an EMBL/GenBank/DDBJ whole genome shotgun (WGS) entry which is preliminary data.</text>
</comment>
<dbReference type="Pfam" id="PF00621">
    <property type="entry name" value="RhoGEF"/>
    <property type="match status" value="1"/>
</dbReference>
<keyword evidence="2" id="KW-0344">Guanine-nucleotide releasing factor</keyword>
<dbReference type="PANTHER" id="PTHR22834:SF9">
    <property type="entry name" value="RHO GUANINE NUCLEOTIDE EXCHANGE FACTOR 37"/>
    <property type="match status" value="1"/>
</dbReference>
<feature type="domain" description="BAR" evidence="7">
    <location>
        <begin position="306"/>
        <end position="504"/>
    </location>
</feature>
<evidence type="ECO:0000259" key="7">
    <source>
        <dbReference type="PROSITE" id="PS51021"/>
    </source>
</evidence>
<keyword evidence="9" id="KW-1185">Reference proteome</keyword>
<dbReference type="SMART" id="SM00721">
    <property type="entry name" value="BAR"/>
    <property type="match status" value="1"/>
</dbReference>
<dbReference type="SUPFAM" id="SSF103657">
    <property type="entry name" value="BAR/IMD domain-like"/>
    <property type="match status" value="1"/>
</dbReference>
<dbReference type="InterPro" id="IPR035899">
    <property type="entry name" value="DBL_dom_sf"/>
</dbReference>
<dbReference type="FunFam" id="2.30.30.40:FF:000177">
    <property type="entry name" value="Rho guanine nucleotide exchange factor (GEF) 37"/>
    <property type="match status" value="1"/>
</dbReference>
<dbReference type="FunFam" id="1.20.900.10:FF:000063">
    <property type="entry name" value="Rho guanine nucleotide exchange factor (GEF) 37"/>
    <property type="match status" value="1"/>
</dbReference>
<dbReference type="InterPro" id="IPR036028">
    <property type="entry name" value="SH3-like_dom_sf"/>
</dbReference>
<dbReference type="Gene3D" id="1.20.900.10">
    <property type="entry name" value="Dbl homology (DH) domain"/>
    <property type="match status" value="1"/>
</dbReference>
<reference evidence="8 9" key="1">
    <citation type="journal article" date="2019" name="Mol. Ecol. Resour.">
        <title>Chromosome-level genome assembly of Triplophysa tibetana, a fish adapted to the harsh high-altitude environment of the Tibetan Plateau.</title>
        <authorList>
            <person name="Yang X."/>
            <person name="Liu H."/>
            <person name="Ma Z."/>
            <person name="Zou Y."/>
            <person name="Zou M."/>
            <person name="Mao Y."/>
            <person name="Li X."/>
            <person name="Wang H."/>
            <person name="Chen T."/>
            <person name="Wang W."/>
            <person name="Yang R."/>
        </authorList>
    </citation>
    <scope>NUCLEOTIDE SEQUENCE [LARGE SCALE GENOMIC DNA]</scope>
    <source>
        <strain evidence="8">TTIB1903HZAU</strain>
        <tissue evidence="8">Muscle</tissue>
    </source>
</reference>
<dbReference type="CDD" id="cd00160">
    <property type="entry name" value="RhoGEF"/>
    <property type="match status" value="1"/>
</dbReference>
<name>A0A5A9NGR7_9TELE</name>
<feature type="domain" description="SH3" evidence="5">
    <location>
        <begin position="728"/>
        <end position="791"/>
    </location>
</feature>
<dbReference type="PROSITE" id="PS50002">
    <property type="entry name" value="SH3"/>
    <property type="match status" value="2"/>
</dbReference>
<gene>
    <name evidence="8" type="ORF">E1301_Tti018208</name>
</gene>
<evidence type="ECO:0000256" key="2">
    <source>
        <dbReference type="ARBA" id="ARBA00022658"/>
    </source>
</evidence>
<dbReference type="AlphaFoldDB" id="A0A5A9NGR7"/>
<evidence type="ECO:0000259" key="5">
    <source>
        <dbReference type="PROSITE" id="PS50002"/>
    </source>
</evidence>
<proteinExistence type="predicted"/>
<dbReference type="EMBL" id="SOYY01000017">
    <property type="protein sequence ID" value="KAA0709214.1"/>
    <property type="molecule type" value="Genomic_DNA"/>
</dbReference>
<dbReference type="PROSITE" id="PS51021">
    <property type="entry name" value="BAR"/>
    <property type="match status" value="1"/>
</dbReference>
<dbReference type="InterPro" id="IPR051492">
    <property type="entry name" value="Dynamin-Rho_GEF"/>
</dbReference>
<dbReference type="GO" id="GO:0005737">
    <property type="term" value="C:cytoplasm"/>
    <property type="evidence" value="ECO:0007669"/>
    <property type="project" value="InterPro"/>
</dbReference>
<sequence length="801" mass="90891">MFVPILQSNLLFILDSSAMANSLKVNVILTLEEENGEQTEEAKEMDDTVGEPAEEEEEERKARAAAEEAAARERAAQRQLMAIEELVHTERNYLKNLQLCTVTIHNNLQKLQPSPPHLDSMFQHIDEVMDVSSRLLSLLDHAQIQHSNPKYLEILCNSFLSLSRDIEMAYKEYLANYNNITSLENSYKQKESLWAEMVNIIKSSAPEVNASTLSFFLVMPVQRIARYPLLLQTMQKHTDPGHPAYSVLEHTAHTAVQINCRINEYKRFREVADKYKKTENLTIRDKINRLSGHSIAKKTARFSQYIKHETGMVPKLKDEEFDALAGFFFVLEKGISELHDNMVAYLYHLQRFLSCRPEEADLDLEGEKAALFSKEITVALRQWIYPTYEERLKTLVLKPLSSLRELMAGPRNLIRKRQDKLLDYELIEEKSSLTYEEQAIANTYKTMNTLLLTELPQFNGKALQILWATLEAFSCLQRDMAVDMEQLATSFTHQLSHSYLEAGEFWKWAEISVLEASRRMENLCQSFQEELNAPIVQLPGTVTGGPRGRPASPIPRRVVRRWVEPTGCRRGFPGGMVGSTFLPAWRDNGTHCRNESGDSCRMCAASHLARALSPVSERRLTTLTLKHGSEKIYQLTGPVVGTRDLDLTLNKGELVAVVSQMDTRGDRRRWLVDGGGLRGYVPASKLTRYHQMTVDPPSPHLNVTPTGPGPRRHSYTSGVQPLVIKPTMPCFQVFAGYGFTARSGHEISLKAGEPVQVVEPHDRRGNQEWSLVEVRGQRGYVPSNYLAVLPSLIASPTFTYR</sequence>
<evidence type="ECO:0000256" key="1">
    <source>
        <dbReference type="ARBA" id="ARBA00022443"/>
    </source>
</evidence>
<organism evidence="8 9">
    <name type="scientific">Triplophysa tibetana</name>
    <dbReference type="NCBI Taxonomy" id="1572043"/>
    <lineage>
        <taxon>Eukaryota</taxon>
        <taxon>Metazoa</taxon>
        <taxon>Chordata</taxon>
        <taxon>Craniata</taxon>
        <taxon>Vertebrata</taxon>
        <taxon>Euteleostomi</taxon>
        <taxon>Actinopterygii</taxon>
        <taxon>Neopterygii</taxon>
        <taxon>Teleostei</taxon>
        <taxon>Ostariophysi</taxon>
        <taxon>Cypriniformes</taxon>
        <taxon>Nemacheilidae</taxon>
        <taxon>Triplophysa</taxon>
    </lineage>
</organism>
<dbReference type="SUPFAM" id="SSF50044">
    <property type="entry name" value="SH3-domain"/>
    <property type="match status" value="2"/>
</dbReference>
<feature type="domain" description="DH" evidence="6">
    <location>
        <begin position="78"/>
        <end position="265"/>
    </location>
</feature>